<dbReference type="PANTHER" id="PTHR30041">
    <property type="entry name" value="ARSENATE REDUCTASE"/>
    <property type="match status" value="1"/>
</dbReference>
<dbReference type="eggNOG" id="COG1393">
    <property type="taxonomic scope" value="Bacteria"/>
</dbReference>
<dbReference type="PANTHER" id="PTHR30041:SF4">
    <property type="entry name" value="ARSENATE REDUCTASE"/>
    <property type="match status" value="1"/>
</dbReference>
<gene>
    <name evidence="3" type="ORF">SAMN05444143_11344</name>
</gene>
<dbReference type="EMBL" id="FOUT01000013">
    <property type="protein sequence ID" value="SFN43914.1"/>
    <property type="molecule type" value="Genomic_DNA"/>
</dbReference>
<evidence type="ECO:0000256" key="2">
    <source>
        <dbReference type="PROSITE-ProRule" id="PRU01282"/>
    </source>
</evidence>
<organism evidence="3 4">
    <name type="scientific">Flavobacterium succinicans</name>
    <dbReference type="NCBI Taxonomy" id="29536"/>
    <lineage>
        <taxon>Bacteria</taxon>
        <taxon>Pseudomonadati</taxon>
        <taxon>Bacteroidota</taxon>
        <taxon>Flavobacteriia</taxon>
        <taxon>Flavobacteriales</taxon>
        <taxon>Flavobacteriaceae</taxon>
        <taxon>Flavobacterium</taxon>
    </lineage>
</organism>
<reference evidence="4" key="1">
    <citation type="submission" date="2016-10" db="EMBL/GenBank/DDBJ databases">
        <authorList>
            <person name="Varghese N."/>
            <person name="Submissions S."/>
        </authorList>
    </citation>
    <scope>NUCLEOTIDE SEQUENCE [LARGE SCALE GENOMIC DNA]</scope>
    <source>
        <strain evidence="4">DSM 4002</strain>
    </source>
</reference>
<dbReference type="PROSITE" id="PS51353">
    <property type="entry name" value="ARSC"/>
    <property type="match status" value="1"/>
</dbReference>
<dbReference type="Pfam" id="PF03960">
    <property type="entry name" value="ArsC"/>
    <property type="match status" value="1"/>
</dbReference>
<sequence length="142" mass="16543">MVYNKVHRFVCLKIPFYLFINSKITLKMLQIFHNPRCGKSRNCLAQLTTMNQEFEIISYLTTPPTPEELKILLQKLSIPAIALVRQKEKIWIENYKEKTLTEAEIILILSSNPILIERPIIVSGDRAIIAREESKILDFLKD</sequence>
<evidence type="ECO:0000313" key="3">
    <source>
        <dbReference type="EMBL" id="SFN43914.1"/>
    </source>
</evidence>
<dbReference type="SUPFAM" id="SSF52833">
    <property type="entry name" value="Thioredoxin-like"/>
    <property type="match status" value="1"/>
</dbReference>
<comment type="similarity">
    <text evidence="1 2">Belongs to the ArsC family.</text>
</comment>
<dbReference type="InterPro" id="IPR006660">
    <property type="entry name" value="Arsenate_reductase-like"/>
</dbReference>
<dbReference type="Gene3D" id="3.40.30.10">
    <property type="entry name" value="Glutaredoxin"/>
    <property type="match status" value="1"/>
</dbReference>
<evidence type="ECO:0000313" key="4">
    <source>
        <dbReference type="Proteomes" id="UP000182961"/>
    </source>
</evidence>
<evidence type="ECO:0000256" key="1">
    <source>
        <dbReference type="ARBA" id="ARBA00007198"/>
    </source>
</evidence>
<dbReference type="AlphaFoldDB" id="A0A1I4Z0Y2"/>
<dbReference type="Proteomes" id="UP000182961">
    <property type="component" value="Unassembled WGS sequence"/>
</dbReference>
<proteinExistence type="inferred from homology"/>
<keyword evidence="4" id="KW-1185">Reference proteome</keyword>
<accession>A0A1I4Z0Y2</accession>
<protein>
    <submittedName>
        <fullName evidence="3">Arsenate reductase</fullName>
    </submittedName>
</protein>
<name>A0A1I4Z0Y2_9FLAO</name>
<dbReference type="InterPro" id="IPR036249">
    <property type="entry name" value="Thioredoxin-like_sf"/>
</dbReference>